<gene>
    <name evidence="1" type="ORF">BD833_12055</name>
</gene>
<accession>A0A5S5CNS5</accession>
<dbReference type="EMBL" id="VNHW01000020">
    <property type="protein sequence ID" value="TYP82071.1"/>
    <property type="molecule type" value="Genomic_DNA"/>
</dbReference>
<keyword evidence="2" id="KW-1185">Reference proteome</keyword>
<name>A0A5S5CNS5_9ACTN</name>
<evidence type="ECO:0000313" key="1">
    <source>
        <dbReference type="EMBL" id="TYP82071.1"/>
    </source>
</evidence>
<proteinExistence type="predicted"/>
<reference evidence="1 2" key="1">
    <citation type="submission" date="2019-07" db="EMBL/GenBank/DDBJ databases">
        <title>Genomic Encyclopedia of Archaeal and Bacterial Type Strains, Phase II (KMG-II): from individual species to whole genera.</title>
        <authorList>
            <person name="Goeker M."/>
        </authorList>
    </citation>
    <scope>NUCLEOTIDE SEQUENCE [LARGE SCALE GENOMIC DNA]</scope>
    <source>
        <strain evidence="1 2">DSM 46842</strain>
    </source>
</reference>
<organism evidence="1 2">
    <name type="scientific">Blastococcus xanthinilyticus</name>
    <dbReference type="NCBI Taxonomy" id="1564164"/>
    <lineage>
        <taxon>Bacteria</taxon>
        <taxon>Bacillati</taxon>
        <taxon>Actinomycetota</taxon>
        <taxon>Actinomycetes</taxon>
        <taxon>Geodermatophilales</taxon>
        <taxon>Geodermatophilaceae</taxon>
        <taxon>Blastococcus</taxon>
    </lineage>
</organism>
<evidence type="ECO:0000313" key="2">
    <source>
        <dbReference type="Proteomes" id="UP000322499"/>
    </source>
</evidence>
<sequence length="132" mass="14538">MDIDTSQLRSLQRDLAYAPERAYGQLWKVMQRAALNIKRDLQEEAAGSGYFSRIPVSISYETWETANGIEAEIGPEIGHERGHPRAQGSLAWIAYEGTATTPPTFPDPAGALDREADAFQTYLARAVVGDLL</sequence>
<dbReference type="Proteomes" id="UP000322499">
    <property type="component" value="Unassembled WGS sequence"/>
</dbReference>
<protein>
    <submittedName>
        <fullName evidence="1">Uncharacterized protein</fullName>
    </submittedName>
</protein>
<comment type="caution">
    <text evidence="1">The sequence shown here is derived from an EMBL/GenBank/DDBJ whole genome shotgun (WGS) entry which is preliminary data.</text>
</comment>
<dbReference type="RefSeq" id="WP_166535107.1">
    <property type="nucleotide sequence ID" value="NZ_VNHW01000020.1"/>
</dbReference>
<dbReference type="AlphaFoldDB" id="A0A5S5CNS5"/>